<dbReference type="Pfam" id="PF07523">
    <property type="entry name" value="Big_3"/>
    <property type="match status" value="1"/>
</dbReference>
<keyword evidence="2" id="KW-1133">Transmembrane helix</keyword>
<dbReference type="InterPro" id="IPR026906">
    <property type="entry name" value="LRR_5"/>
</dbReference>
<dbReference type="InterPro" id="IPR041277">
    <property type="entry name" value="MBG_Lactobacillales"/>
</dbReference>
<dbReference type="InterPro" id="IPR041286">
    <property type="entry name" value="MBG_2"/>
</dbReference>
<evidence type="ECO:0000313" key="7">
    <source>
        <dbReference type="Proteomes" id="UP001596186"/>
    </source>
</evidence>
<dbReference type="InterPro" id="IPR053139">
    <property type="entry name" value="Surface_bspA-like"/>
</dbReference>
<evidence type="ECO:0000259" key="5">
    <source>
        <dbReference type="Pfam" id="PF18676"/>
    </source>
</evidence>
<gene>
    <name evidence="6" type="ORF">ACFP1F_04495</name>
</gene>
<dbReference type="Gene3D" id="3.10.430.110">
    <property type="match status" value="1"/>
</dbReference>
<feature type="compositionally biased region" description="Acidic residues" evidence="1">
    <location>
        <begin position="939"/>
        <end position="961"/>
    </location>
</feature>
<feature type="transmembrane region" description="Helical" evidence="2">
    <location>
        <begin position="1052"/>
        <end position="1071"/>
    </location>
</feature>
<keyword evidence="7" id="KW-1185">Reference proteome</keyword>
<dbReference type="Pfam" id="PF13306">
    <property type="entry name" value="LRR_5"/>
    <property type="match status" value="1"/>
</dbReference>
<feature type="domain" description="Ig-like" evidence="3">
    <location>
        <begin position="572"/>
        <end position="646"/>
    </location>
</feature>
<reference evidence="7" key="1">
    <citation type="journal article" date="2019" name="Int. J. Syst. Evol. Microbiol.">
        <title>The Global Catalogue of Microorganisms (GCM) 10K type strain sequencing project: providing services to taxonomists for standard genome sequencing and annotation.</title>
        <authorList>
            <consortium name="The Broad Institute Genomics Platform"/>
            <consortium name="The Broad Institute Genome Sequencing Center for Infectious Disease"/>
            <person name="Wu L."/>
            <person name="Ma J."/>
        </authorList>
    </citation>
    <scope>NUCLEOTIDE SEQUENCE [LARGE SCALE GENOMIC DNA]</scope>
    <source>
        <strain evidence="7">CCM 8895</strain>
    </source>
</reference>
<feature type="compositionally biased region" description="Low complexity" evidence="1">
    <location>
        <begin position="44"/>
        <end position="184"/>
    </location>
</feature>
<feature type="compositionally biased region" description="Acidic residues" evidence="1">
    <location>
        <begin position="884"/>
        <end position="906"/>
    </location>
</feature>
<sequence length="1078" mass="112539">MKIKKNVLVKDGKEIVIAASAAMSLGIYTSLTHQALIHADTVNTTETSTTSTGTTLGTVVLNSSTNTPTITTTPTTSSNATSTSTSQTSPNTAISDNSVSSGTTATNAATSTNPTNSNTTDVNAATSSNPTNSGITTTNTATSSNATGSEQTTPPTTDANTAASPNSTTQTSNSSGSDSTTDQTAPATSNTSDTSTPADVDQYTPSDSFTWTTDSTNGTATVTGLAQGASAVTSINLPPTVTINGVTYNVTAVGDNAFQFNNNLTSITFNDGLTSIGKEAFYSNENLTSVIFNNGLESIGEGAFAYDAKLATVDFSKNSTLQTIGDNAFTSAPIESLVLPDSVISIGTTAFAYNDSLTTLTLPASLQTIGDQAFASNRNLQSVIADKSLVSIGYQSFIYDNNLTDLDLTNDTSLQTIGAGAFEYDKVSGDLTFPASVTSIGDQAFLSNQLTGINYSGNSLTLGNETFKYNRIVNITAPNISIFGNFGSGIGGYQVDTIFTDPTKNNISDFFNLDVDGYGEQYLGVFGLTNGVTYSNGVFDIPTGTTSFSFNWSIGSEYNGQYNVVLNNPVIKAIDSIVVIGSDWSPDDNFIGCTLSDGTVVPLSSMTISIKDPNGNAVSTVDTQTPGDYQVTYSYGTYSTTVDVNVQKNAGTYDLTGTNSSVYNGEPQTINGSYQVTLSNGVTYTTKPGDVEFVSSPAINAGTYQVQLSAQGLAAINQLQGSDLYNWELGTDDANYLIEKLPITITANNASKEAGTSDPILTGQVSNGVTDAVYTVSRAPGESVGTYPITVTYTSESNPNYEITVNAGTFTITGIDGTDYTMNVGDPAPTVSDFQAIAYDVNGPVSDISLNLNGADLTKNGDYTVTLSTADGMTKQVVLHVTGEDDSVGPTDPDEPDEPSNPDEPENPTNPIDPSDPDEPTDPEDPEDPTGPDNPTDTNESDGSTEVDEPQEPDNSIDSDNSEGSITTQASTDPSYSEDSINNKGSFTTNTPKIQDEIITEGSKTDSEETNVSNKGLITPVSTPNSATSKLDNPFPVSSRGKLPQTGDKTGLMAMLSGILLGSLSLIGIDLKHRKNNR</sequence>
<dbReference type="NCBIfam" id="TIGR01167">
    <property type="entry name" value="LPXTG_anchor"/>
    <property type="match status" value="1"/>
</dbReference>
<feature type="compositionally biased region" description="Polar residues" evidence="1">
    <location>
        <begin position="1010"/>
        <end position="1031"/>
    </location>
</feature>
<evidence type="ECO:0000259" key="4">
    <source>
        <dbReference type="Pfam" id="PF17883"/>
    </source>
</evidence>
<feature type="domain" description="MBG" evidence="4">
    <location>
        <begin position="652"/>
        <end position="740"/>
    </location>
</feature>
<name>A0ABW1UUB1_9LACO</name>
<accession>A0ABW1UUB1</accession>
<protein>
    <submittedName>
        <fullName evidence="6">Leucine-rich repeat protein</fullName>
    </submittedName>
</protein>
<keyword evidence="2" id="KW-0812">Transmembrane</keyword>
<dbReference type="PANTHER" id="PTHR45661:SF3">
    <property type="entry name" value="IG-LIKE DOMAIN-CONTAINING PROTEIN"/>
    <property type="match status" value="1"/>
</dbReference>
<dbReference type="InterPro" id="IPR022038">
    <property type="entry name" value="Ig-like_bact"/>
</dbReference>
<dbReference type="RefSeq" id="WP_164507775.1">
    <property type="nucleotide sequence ID" value="NZ_JBHSSN010000005.1"/>
</dbReference>
<feature type="region of interest" description="Disordered" evidence="1">
    <location>
        <begin position="44"/>
        <end position="216"/>
    </location>
</feature>
<evidence type="ECO:0000259" key="3">
    <source>
        <dbReference type="Pfam" id="PF07523"/>
    </source>
</evidence>
<keyword evidence="2" id="KW-0472">Membrane</keyword>
<dbReference type="EMBL" id="JBHSSN010000005">
    <property type="protein sequence ID" value="MFC6323027.1"/>
    <property type="molecule type" value="Genomic_DNA"/>
</dbReference>
<evidence type="ECO:0000313" key="6">
    <source>
        <dbReference type="EMBL" id="MFC6323027.1"/>
    </source>
</evidence>
<feature type="region of interest" description="Disordered" evidence="1">
    <location>
        <begin position="883"/>
        <end position="1046"/>
    </location>
</feature>
<dbReference type="Pfam" id="PF17883">
    <property type="entry name" value="MBG"/>
    <property type="match status" value="1"/>
</dbReference>
<dbReference type="SUPFAM" id="SSF52058">
    <property type="entry name" value="L domain-like"/>
    <property type="match status" value="1"/>
</dbReference>
<dbReference type="InterPro" id="IPR032675">
    <property type="entry name" value="LRR_dom_sf"/>
</dbReference>
<feature type="domain" description="MBG" evidence="5">
    <location>
        <begin position="743"/>
        <end position="811"/>
    </location>
</feature>
<feature type="compositionally biased region" description="Polar residues" evidence="1">
    <location>
        <begin position="185"/>
        <end position="216"/>
    </location>
</feature>
<dbReference type="Pfam" id="PF18676">
    <property type="entry name" value="MBG_2"/>
    <property type="match status" value="1"/>
</dbReference>
<evidence type="ECO:0000256" key="2">
    <source>
        <dbReference type="SAM" id="Phobius"/>
    </source>
</evidence>
<feature type="compositionally biased region" description="Polar residues" evidence="1">
    <location>
        <begin position="962"/>
        <end position="993"/>
    </location>
</feature>
<feature type="compositionally biased region" description="Acidic residues" evidence="1">
    <location>
        <begin position="915"/>
        <end position="930"/>
    </location>
</feature>
<comment type="caution">
    <text evidence="6">The sequence shown here is derived from an EMBL/GenBank/DDBJ whole genome shotgun (WGS) entry which is preliminary data.</text>
</comment>
<dbReference type="Gene3D" id="3.80.10.10">
    <property type="entry name" value="Ribonuclease Inhibitor"/>
    <property type="match status" value="1"/>
</dbReference>
<dbReference type="PANTHER" id="PTHR45661">
    <property type="entry name" value="SURFACE ANTIGEN"/>
    <property type="match status" value="1"/>
</dbReference>
<organism evidence="6 7">
    <name type="scientific">Companilactobacillus baiquanensis</name>
    <dbReference type="NCBI Taxonomy" id="2486005"/>
    <lineage>
        <taxon>Bacteria</taxon>
        <taxon>Bacillati</taxon>
        <taxon>Bacillota</taxon>
        <taxon>Bacilli</taxon>
        <taxon>Lactobacillales</taxon>
        <taxon>Lactobacillaceae</taxon>
        <taxon>Companilactobacillus</taxon>
    </lineage>
</organism>
<proteinExistence type="predicted"/>
<dbReference type="Proteomes" id="UP001596186">
    <property type="component" value="Unassembled WGS sequence"/>
</dbReference>
<evidence type="ECO:0000256" key="1">
    <source>
        <dbReference type="SAM" id="MobiDB-lite"/>
    </source>
</evidence>